<name>A0A387BJQ7_9MICO</name>
<feature type="transmembrane region" description="Helical" evidence="1">
    <location>
        <begin position="190"/>
        <end position="215"/>
    </location>
</feature>
<keyword evidence="1" id="KW-0472">Membrane</keyword>
<evidence type="ECO:0000313" key="2">
    <source>
        <dbReference type="EMBL" id="AYF98760.1"/>
    </source>
</evidence>
<dbReference type="AlphaFoldDB" id="A0A387BJQ7"/>
<feature type="transmembrane region" description="Helical" evidence="1">
    <location>
        <begin position="227"/>
        <end position="248"/>
    </location>
</feature>
<keyword evidence="3" id="KW-1185">Reference proteome</keyword>
<dbReference type="OrthoDB" id="3209791at2"/>
<protein>
    <submittedName>
        <fullName evidence="2">Uncharacterized protein</fullName>
    </submittedName>
</protein>
<dbReference type="RefSeq" id="WP_120763129.1">
    <property type="nucleotide sequence ID" value="NZ_CP032630.1"/>
</dbReference>
<gene>
    <name evidence="2" type="ORF">D7I47_11205</name>
</gene>
<evidence type="ECO:0000256" key="1">
    <source>
        <dbReference type="SAM" id="Phobius"/>
    </source>
</evidence>
<dbReference type="EMBL" id="CP032630">
    <property type="protein sequence ID" value="AYF98760.1"/>
    <property type="molecule type" value="Genomic_DNA"/>
</dbReference>
<keyword evidence="1" id="KW-1133">Transmembrane helix</keyword>
<dbReference type="Proteomes" id="UP000278886">
    <property type="component" value="Chromosome"/>
</dbReference>
<proteinExistence type="predicted"/>
<accession>A0A387BJQ7</accession>
<feature type="transmembrane region" description="Helical" evidence="1">
    <location>
        <begin position="110"/>
        <end position="133"/>
    </location>
</feature>
<feature type="transmembrane region" description="Helical" evidence="1">
    <location>
        <begin position="75"/>
        <end position="98"/>
    </location>
</feature>
<keyword evidence="1" id="KW-0812">Transmembrane</keyword>
<sequence>MTTLTAPAPTTPPAFARVWRIVKLLTANPWTVVWMPLIILGAIFVLTWSIWWLLFLNLDLDQADDAAAGIQYNGASSYIFVYMLIVAVQAVNLAFPLALGYGSTRRSFTLGLSLTFLIMSIGYAILMTVGAFLEEATGGWGLRGSFFRTFYFTTDGWLVQWWVYFCWFVCFFFTGTAFAAMFVRWRAPGLIVAFGVLAVVVLGGATLLTLADGWLGFWGTIGDLGTVGVASALLVPAAIGALIGHLVLSRATPRG</sequence>
<feature type="transmembrane region" description="Helical" evidence="1">
    <location>
        <begin position="32"/>
        <end position="55"/>
    </location>
</feature>
<reference evidence="3" key="1">
    <citation type="submission" date="2018-09" db="EMBL/GenBank/DDBJ databases">
        <title>Genome sequencing of strain 2DFWR-13.</title>
        <authorList>
            <person name="Heo J."/>
            <person name="Kim S.-J."/>
            <person name="Kwon S.-W."/>
        </authorList>
    </citation>
    <scope>NUCLEOTIDE SEQUENCE [LARGE SCALE GENOMIC DNA]</scope>
    <source>
        <strain evidence="3">2DFWR-13</strain>
    </source>
</reference>
<dbReference type="KEGG" id="lyd:D7I47_11205"/>
<organism evidence="2 3">
    <name type="scientific">Protaetiibacter intestinalis</name>
    <dbReference type="NCBI Taxonomy" id="2419774"/>
    <lineage>
        <taxon>Bacteria</taxon>
        <taxon>Bacillati</taxon>
        <taxon>Actinomycetota</taxon>
        <taxon>Actinomycetes</taxon>
        <taxon>Micrococcales</taxon>
        <taxon>Microbacteriaceae</taxon>
        <taxon>Protaetiibacter</taxon>
    </lineage>
</organism>
<feature type="transmembrane region" description="Helical" evidence="1">
    <location>
        <begin position="161"/>
        <end position="183"/>
    </location>
</feature>
<evidence type="ECO:0000313" key="3">
    <source>
        <dbReference type="Proteomes" id="UP000278886"/>
    </source>
</evidence>